<evidence type="ECO:0000256" key="3">
    <source>
        <dbReference type="ARBA" id="ARBA00023004"/>
    </source>
</evidence>
<organism evidence="4 5">
    <name type="scientific">Rosa chinensis</name>
    <name type="common">China rose</name>
    <dbReference type="NCBI Taxonomy" id="74649"/>
    <lineage>
        <taxon>Eukaryota</taxon>
        <taxon>Viridiplantae</taxon>
        <taxon>Streptophyta</taxon>
        <taxon>Embryophyta</taxon>
        <taxon>Tracheophyta</taxon>
        <taxon>Spermatophyta</taxon>
        <taxon>Magnoliopsida</taxon>
        <taxon>eudicotyledons</taxon>
        <taxon>Gunneridae</taxon>
        <taxon>Pentapetalae</taxon>
        <taxon>rosids</taxon>
        <taxon>fabids</taxon>
        <taxon>Rosales</taxon>
        <taxon>Rosaceae</taxon>
        <taxon>Rosoideae</taxon>
        <taxon>Rosoideae incertae sedis</taxon>
        <taxon>Rosa</taxon>
    </lineage>
</organism>
<keyword evidence="3" id="KW-0408">Iron</keyword>
<dbReference type="SUPFAM" id="SSF51197">
    <property type="entry name" value="Clavaminate synthase-like"/>
    <property type="match status" value="1"/>
</dbReference>
<comment type="caution">
    <text evidence="4">The sequence shown here is derived from an EMBL/GenBank/DDBJ whole genome shotgun (WGS) entry which is preliminary data.</text>
</comment>
<dbReference type="Proteomes" id="UP000238479">
    <property type="component" value="Chromosome 4"/>
</dbReference>
<proteinExistence type="predicted"/>
<dbReference type="EMBL" id="PDCK01000042">
    <property type="protein sequence ID" value="PRQ36491.1"/>
    <property type="molecule type" value="Genomic_DNA"/>
</dbReference>
<protein>
    <submittedName>
        <fullName evidence="4">Putative deacetoxyvindoline 4-hydroxylase</fullName>
        <ecNumber evidence="4">1.14.11.20</ecNumber>
    </submittedName>
</protein>
<dbReference type="EC" id="1.14.11.20" evidence="4"/>
<sequence length="145" mass="16507">MDLGLTLFEKLSEALGLNPNHLKDMNCSEGLLLLGHYHPACPEPRGGTRIESLRGPKCNFLKCKYQLIPNDKFISLAHRVRAQNVRPRTSVASFVRFEGNSKVFGPIKELLSEENPQIYQKVDIKNYVRYYLEPNKTSLVANSLF</sequence>
<keyword evidence="5" id="KW-1185">Reference proteome</keyword>
<dbReference type="InterPro" id="IPR027443">
    <property type="entry name" value="IPNS-like_sf"/>
</dbReference>
<keyword evidence="2 4" id="KW-0560">Oxidoreductase</keyword>
<dbReference type="Gene3D" id="2.60.120.330">
    <property type="entry name" value="B-lactam Antibiotic, Isopenicillin N Synthase, Chain"/>
    <property type="match status" value="1"/>
</dbReference>
<reference evidence="4 5" key="1">
    <citation type="journal article" date="2018" name="Nat. Genet.">
        <title>The Rosa genome provides new insights in the design of modern roses.</title>
        <authorList>
            <person name="Bendahmane M."/>
        </authorList>
    </citation>
    <scope>NUCLEOTIDE SEQUENCE [LARGE SCALE GENOMIC DNA]</scope>
    <source>
        <strain evidence="5">cv. Old Blush</strain>
    </source>
</reference>
<evidence type="ECO:0000256" key="1">
    <source>
        <dbReference type="ARBA" id="ARBA00022723"/>
    </source>
</evidence>
<dbReference type="OMA" id="FMEFRIS"/>
<evidence type="ECO:0000256" key="2">
    <source>
        <dbReference type="ARBA" id="ARBA00023002"/>
    </source>
</evidence>
<dbReference type="Gramene" id="PRQ36491">
    <property type="protein sequence ID" value="PRQ36491"/>
    <property type="gene ID" value="RchiOBHm_Chr4g0392131"/>
</dbReference>
<accession>A0A2P6QQN0</accession>
<dbReference type="PANTHER" id="PTHR10209">
    <property type="entry name" value="OXIDOREDUCTASE, 2OG-FE II OXYGENASE FAMILY PROTEIN"/>
    <property type="match status" value="1"/>
</dbReference>
<name>A0A2P6QQN0_ROSCH</name>
<evidence type="ECO:0000313" key="5">
    <source>
        <dbReference type="Proteomes" id="UP000238479"/>
    </source>
</evidence>
<gene>
    <name evidence="4" type="ORF">RchiOBHm_Chr4g0392131</name>
</gene>
<dbReference type="STRING" id="74649.A0A2P6QQN0"/>
<dbReference type="PANTHER" id="PTHR10209:SF884">
    <property type="entry name" value="1-AMINOCYCLOPROPANE-1-CARBOXYLATE OXIDASE HOMOLOG 1-LIKE"/>
    <property type="match status" value="1"/>
</dbReference>
<evidence type="ECO:0000313" key="4">
    <source>
        <dbReference type="EMBL" id="PRQ36491.1"/>
    </source>
</evidence>
<dbReference type="AlphaFoldDB" id="A0A2P6QQN0"/>
<keyword evidence="1" id="KW-0479">Metal-binding</keyword>
<dbReference type="GO" id="GO:0050590">
    <property type="term" value="F:desacetoxyvindoline 4-hydroxylase activity"/>
    <property type="evidence" value="ECO:0007669"/>
    <property type="project" value="UniProtKB-EC"/>
</dbReference>
<dbReference type="GO" id="GO:0046872">
    <property type="term" value="F:metal ion binding"/>
    <property type="evidence" value="ECO:0007669"/>
    <property type="project" value="UniProtKB-KW"/>
</dbReference>